<dbReference type="GO" id="GO:0005254">
    <property type="term" value="F:chloride channel activity"/>
    <property type="evidence" value="ECO:0007669"/>
    <property type="project" value="TreeGrafter"/>
</dbReference>
<feature type="region of interest" description="Disordered" evidence="9">
    <location>
        <begin position="12"/>
        <end position="39"/>
    </location>
</feature>
<evidence type="ECO:0000256" key="1">
    <source>
        <dbReference type="ARBA" id="ARBA00004651"/>
    </source>
</evidence>
<evidence type="ECO:0000256" key="9">
    <source>
        <dbReference type="SAM" id="MobiDB-lite"/>
    </source>
</evidence>
<dbReference type="PANTHER" id="PTHR12308:SF21">
    <property type="entry name" value="ANOCTAMIN-6"/>
    <property type="match status" value="1"/>
</dbReference>
<gene>
    <name evidence="12" type="ORF">NYPRO_LOCUS5042</name>
</gene>
<dbReference type="GO" id="GO:0061590">
    <property type="term" value="P:calcium activated phosphatidylcholine scrambling"/>
    <property type="evidence" value="ECO:0007669"/>
    <property type="project" value="TreeGrafter"/>
</dbReference>
<feature type="transmembrane region" description="Helical" evidence="8">
    <location>
        <begin position="739"/>
        <end position="763"/>
    </location>
</feature>
<keyword evidence="5 8" id="KW-1133">Transmembrane helix</keyword>
<comment type="subcellular location">
    <subcellularLocation>
        <location evidence="1">Cell membrane</location>
        <topology evidence="1">Multi-pass membrane protein</topology>
    </subcellularLocation>
    <subcellularLocation>
        <location evidence="8">Membrane</location>
        <topology evidence="8">Multi-pass membrane protein</topology>
    </subcellularLocation>
</comment>
<feature type="transmembrane region" description="Helical" evidence="8">
    <location>
        <begin position="842"/>
        <end position="863"/>
    </location>
</feature>
<dbReference type="Pfam" id="PF04547">
    <property type="entry name" value="Anoctamin"/>
    <property type="match status" value="1"/>
</dbReference>
<evidence type="ECO:0000256" key="4">
    <source>
        <dbReference type="ARBA" id="ARBA00022692"/>
    </source>
</evidence>
<dbReference type="AlphaFoldDB" id="A0A811Y5Q8"/>
<keyword evidence="4 8" id="KW-0812">Transmembrane</keyword>
<proteinExistence type="inferred from homology"/>
<evidence type="ECO:0000256" key="7">
    <source>
        <dbReference type="ARBA" id="ARBA00023180"/>
    </source>
</evidence>
<reference evidence="12" key="1">
    <citation type="submission" date="2020-12" db="EMBL/GenBank/DDBJ databases">
        <authorList>
            <consortium name="Molecular Ecology Group"/>
        </authorList>
    </citation>
    <scope>NUCLEOTIDE SEQUENCE</scope>
    <source>
        <strain evidence="12">TBG_1078</strain>
    </source>
</reference>
<keyword evidence="3" id="KW-1003">Cell membrane</keyword>
<evidence type="ECO:0000256" key="2">
    <source>
        <dbReference type="ARBA" id="ARBA00009671"/>
    </source>
</evidence>
<evidence type="ECO:0000259" key="10">
    <source>
        <dbReference type="Pfam" id="PF04547"/>
    </source>
</evidence>
<evidence type="ECO:0000313" key="13">
    <source>
        <dbReference type="Proteomes" id="UP000645828"/>
    </source>
</evidence>
<evidence type="ECO:0000259" key="11">
    <source>
        <dbReference type="Pfam" id="PF16178"/>
    </source>
</evidence>
<comment type="caution">
    <text evidence="12">The sequence shown here is derived from an EMBL/GenBank/DDBJ whole genome shotgun (WGS) entry which is preliminary data.</text>
</comment>
<dbReference type="EMBL" id="CAJHUB010000665">
    <property type="protein sequence ID" value="CAD7672247.1"/>
    <property type="molecule type" value="Genomic_DNA"/>
</dbReference>
<accession>A0A811Y5Q8</accession>
<keyword evidence="13" id="KW-1185">Reference proteome</keyword>
<dbReference type="GO" id="GO:0005886">
    <property type="term" value="C:plasma membrane"/>
    <property type="evidence" value="ECO:0007669"/>
    <property type="project" value="UniProtKB-SubCell"/>
</dbReference>
<dbReference type="GO" id="GO:0061589">
    <property type="term" value="P:calcium activated phosphatidylserine scrambling"/>
    <property type="evidence" value="ECO:0007669"/>
    <property type="project" value="TreeGrafter"/>
</dbReference>
<protein>
    <recommendedName>
        <fullName evidence="8">Anoctamin</fullName>
    </recommendedName>
</protein>
<dbReference type="GO" id="GO:0046983">
    <property type="term" value="F:protein dimerization activity"/>
    <property type="evidence" value="ECO:0007669"/>
    <property type="project" value="InterPro"/>
</dbReference>
<name>A0A811Y5Q8_NYCPR</name>
<feature type="transmembrane region" description="Helical" evidence="8">
    <location>
        <begin position="394"/>
        <end position="414"/>
    </location>
</feature>
<comment type="similarity">
    <text evidence="2 8">Belongs to the anoctamin family.</text>
</comment>
<organism evidence="12 13">
    <name type="scientific">Nyctereutes procyonoides</name>
    <name type="common">Raccoon dog</name>
    <name type="synonym">Canis procyonoides</name>
    <dbReference type="NCBI Taxonomy" id="34880"/>
    <lineage>
        <taxon>Eukaryota</taxon>
        <taxon>Metazoa</taxon>
        <taxon>Chordata</taxon>
        <taxon>Craniata</taxon>
        <taxon>Vertebrata</taxon>
        <taxon>Euteleostomi</taxon>
        <taxon>Mammalia</taxon>
        <taxon>Eutheria</taxon>
        <taxon>Laurasiatheria</taxon>
        <taxon>Carnivora</taxon>
        <taxon>Caniformia</taxon>
        <taxon>Canidae</taxon>
        <taxon>Nyctereutes</taxon>
    </lineage>
</organism>
<evidence type="ECO:0000256" key="5">
    <source>
        <dbReference type="ARBA" id="ARBA00022989"/>
    </source>
</evidence>
<keyword evidence="6 8" id="KW-0472">Membrane</keyword>
<feature type="transmembrane region" description="Helical" evidence="8">
    <location>
        <begin position="524"/>
        <end position="545"/>
    </location>
</feature>
<dbReference type="InterPro" id="IPR049452">
    <property type="entry name" value="Anoctamin_TM"/>
</dbReference>
<feature type="domain" description="Anoctamin transmembrane" evidence="10">
    <location>
        <begin position="305"/>
        <end position="887"/>
    </location>
</feature>
<dbReference type="Pfam" id="PF16178">
    <property type="entry name" value="Anoct_dimer"/>
    <property type="match status" value="1"/>
</dbReference>
<feature type="transmembrane region" description="Helical" evidence="8">
    <location>
        <begin position="316"/>
        <end position="343"/>
    </location>
</feature>
<dbReference type="InterPro" id="IPR032394">
    <property type="entry name" value="Anoct_dimer"/>
</dbReference>
<feature type="compositionally biased region" description="Acidic residues" evidence="9">
    <location>
        <begin position="12"/>
        <end position="23"/>
    </location>
</feature>
<dbReference type="InterPro" id="IPR007632">
    <property type="entry name" value="Anoctamin"/>
</dbReference>
<dbReference type="Proteomes" id="UP000645828">
    <property type="component" value="Unassembled WGS sequence"/>
</dbReference>
<keyword evidence="7" id="KW-0325">Glycoprotein</keyword>
<feature type="transmembrane region" description="Helical" evidence="8">
    <location>
        <begin position="689"/>
        <end position="715"/>
    </location>
</feature>
<sequence length="928" mass="108004">MQMMTRDVLLGMEEEEDDDDGDIGDVPASKRPFLTPHPSSLVLDNLEQTTVSNFGPLESQPDFRTPEFEEFNGKHDSLFFNDGQRRIDFVLVYEDESRKETNKKGSNEKQRRKRQAYESNLICGGLQLEATRSVLDDKLVFVKVHAPWEVLCTYAEIMHIKLPLKPNDLKTRSSAFGNFSWFTKVLQVDESIIKPEQEFFTAPFEKNRMNDFYIHDRDTFFNPATRSRIVYFILSRIQYQVRDNVKKFGINKLVSSGIYKAAFPLHDCNFSQRSEDPSCPSERYLLYREWAHPRSIYKKQPLDLIRKYYGEKIGIYFAWLGYYTQMLVLAAIVGVACFLYGYVNQNNCTWSKEVCHPDIGGKIIMCPQCDKICPFWKLNSTCESSKKLCIFDSFGTLVFAVFMGVWVTLFLEFWKRRQAELEYEWDTVELEQEEQPRPEYEAQCTHVVINEITQEEEHVPFTTWGKCIRVTLCASAVLFWILLIIASVIGIIVYRLSVLVVFSTKLSQTFNGTDPIQKYLTPQTATSITASVISFIIIMILNTIYEKVAIMITNFELPRTQTDYENSLTMKMFLFQFVNYYSSCFYIAFFKGKFVGYPGDPTYWLGKYRNEECEPGGCLLELTTQLTIIMGGKAIWNNIQEVLLPWIKNLIGRYHTASRTEKKSPRWEQDYHLQLMGKLGLFYEYLEMIIQFGFVTLFVASFPLAPLLALVNNILEIRVDAWKMTTQYRRMVPEKAQDIGAWQPIMQGIAILAVVTNAMIIAFTSDMIPRLVYYWSFSVPPYGNHTQYTMEGYINSTLSYFNVSDFKSRSRGSSASDFDIRTCRYRDFRNPPGHPQEYKHNIYYWHVITAKLAFIIVMEHVIYSVKFFISYAIPDVSKRTKSKIKREKYLTQKLLHENHLKDMTKTMGVIAERMGPVVTDNNLRPKSE</sequence>
<evidence type="ECO:0000256" key="3">
    <source>
        <dbReference type="ARBA" id="ARBA00022475"/>
    </source>
</evidence>
<feature type="transmembrane region" description="Helical" evidence="8">
    <location>
        <begin position="477"/>
        <end position="504"/>
    </location>
</feature>
<feature type="domain" description="Anoctamin dimerisation" evidence="11">
    <location>
        <begin position="79"/>
        <end position="302"/>
    </location>
</feature>
<evidence type="ECO:0000256" key="8">
    <source>
        <dbReference type="RuleBase" id="RU280814"/>
    </source>
</evidence>
<feature type="transmembrane region" description="Helical" evidence="8">
    <location>
        <begin position="572"/>
        <end position="590"/>
    </location>
</feature>
<evidence type="ECO:0000313" key="12">
    <source>
        <dbReference type="EMBL" id="CAD7672247.1"/>
    </source>
</evidence>
<dbReference type="PANTHER" id="PTHR12308">
    <property type="entry name" value="ANOCTAMIN"/>
    <property type="match status" value="1"/>
</dbReference>
<evidence type="ECO:0000256" key="6">
    <source>
        <dbReference type="ARBA" id="ARBA00023136"/>
    </source>
</evidence>